<keyword evidence="3" id="KW-1185">Reference proteome</keyword>
<proteinExistence type="predicted"/>
<gene>
    <name evidence="2" type="ORF">Q5P01_015529</name>
</gene>
<name>A0AA88SEN2_CHASR</name>
<feature type="compositionally biased region" description="Basic and acidic residues" evidence="1">
    <location>
        <begin position="101"/>
        <end position="114"/>
    </location>
</feature>
<protein>
    <submittedName>
        <fullName evidence="2">Uncharacterized protein</fullName>
    </submittedName>
</protein>
<feature type="region of interest" description="Disordered" evidence="1">
    <location>
        <begin position="1"/>
        <end position="114"/>
    </location>
</feature>
<feature type="compositionally biased region" description="Polar residues" evidence="1">
    <location>
        <begin position="1"/>
        <end position="19"/>
    </location>
</feature>
<reference evidence="2" key="1">
    <citation type="submission" date="2023-07" db="EMBL/GenBank/DDBJ databases">
        <title>Chromosome-level Genome Assembly of Striped Snakehead (Channa striata).</title>
        <authorList>
            <person name="Liu H."/>
        </authorList>
    </citation>
    <scope>NUCLEOTIDE SEQUENCE</scope>
    <source>
        <strain evidence="2">Gz</strain>
        <tissue evidence="2">Muscle</tissue>
    </source>
</reference>
<accession>A0AA88SEN2</accession>
<dbReference type="EMBL" id="JAUPFM010000012">
    <property type="protein sequence ID" value="KAK2835045.1"/>
    <property type="molecule type" value="Genomic_DNA"/>
</dbReference>
<dbReference type="AlphaFoldDB" id="A0AA88SEN2"/>
<feature type="compositionally biased region" description="Polar residues" evidence="1">
    <location>
        <begin position="34"/>
        <end position="63"/>
    </location>
</feature>
<evidence type="ECO:0000313" key="2">
    <source>
        <dbReference type="EMBL" id="KAK2835045.1"/>
    </source>
</evidence>
<evidence type="ECO:0000313" key="3">
    <source>
        <dbReference type="Proteomes" id="UP001187415"/>
    </source>
</evidence>
<organism evidence="2 3">
    <name type="scientific">Channa striata</name>
    <name type="common">Snakehead murrel</name>
    <name type="synonym">Ophicephalus striatus</name>
    <dbReference type="NCBI Taxonomy" id="64152"/>
    <lineage>
        <taxon>Eukaryota</taxon>
        <taxon>Metazoa</taxon>
        <taxon>Chordata</taxon>
        <taxon>Craniata</taxon>
        <taxon>Vertebrata</taxon>
        <taxon>Euteleostomi</taxon>
        <taxon>Actinopterygii</taxon>
        <taxon>Neopterygii</taxon>
        <taxon>Teleostei</taxon>
        <taxon>Neoteleostei</taxon>
        <taxon>Acanthomorphata</taxon>
        <taxon>Anabantaria</taxon>
        <taxon>Anabantiformes</taxon>
        <taxon>Channoidei</taxon>
        <taxon>Channidae</taxon>
        <taxon>Channa</taxon>
    </lineage>
</organism>
<comment type="caution">
    <text evidence="2">The sequence shown here is derived from an EMBL/GenBank/DDBJ whole genome shotgun (WGS) entry which is preliminary data.</text>
</comment>
<sequence>MGFTRTASPKETAVRQSSVLKAHAAAQGRRKKNSQQQPVNSNIWTKESTFLHSGNSKHQVKVQNNERKTGSSLLPSGGQKGPLQRSGAPGTKGGRRNNGLDSREQQRGHGEASV</sequence>
<dbReference type="Proteomes" id="UP001187415">
    <property type="component" value="Unassembled WGS sequence"/>
</dbReference>
<evidence type="ECO:0000256" key="1">
    <source>
        <dbReference type="SAM" id="MobiDB-lite"/>
    </source>
</evidence>